<keyword evidence="5 6" id="KW-0472">Membrane</keyword>
<feature type="transmembrane region" description="Helical" evidence="6">
    <location>
        <begin position="266"/>
        <end position="284"/>
    </location>
</feature>
<evidence type="ECO:0000313" key="8">
    <source>
        <dbReference type="EMBL" id="MCI0127966.1"/>
    </source>
</evidence>
<dbReference type="PROSITE" id="PS50850">
    <property type="entry name" value="MFS"/>
    <property type="match status" value="1"/>
</dbReference>
<feature type="transmembrane region" description="Helical" evidence="6">
    <location>
        <begin position="199"/>
        <end position="227"/>
    </location>
</feature>
<proteinExistence type="predicted"/>
<feature type="transmembrane region" description="Helical" evidence="6">
    <location>
        <begin position="356"/>
        <end position="378"/>
    </location>
</feature>
<evidence type="ECO:0000256" key="2">
    <source>
        <dbReference type="ARBA" id="ARBA00022475"/>
    </source>
</evidence>
<dbReference type="InterPro" id="IPR020846">
    <property type="entry name" value="MFS_dom"/>
</dbReference>
<gene>
    <name evidence="8" type="ORF">ML536_14145</name>
</gene>
<feature type="transmembrane region" description="Helical" evidence="6">
    <location>
        <begin position="290"/>
        <end position="309"/>
    </location>
</feature>
<feature type="transmembrane region" description="Helical" evidence="6">
    <location>
        <begin position="42"/>
        <end position="63"/>
    </location>
</feature>
<dbReference type="GO" id="GO:0005886">
    <property type="term" value="C:plasma membrane"/>
    <property type="evidence" value="ECO:0007669"/>
    <property type="project" value="UniProtKB-SubCell"/>
</dbReference>
<dbReference type="InterPro" id="IPR011701">
    <property type="entry name" value="MFS"/>
</dbReference>
<dbReference type="CDD" id="cd17324">
    <property type="entry name" value="MFS_NepI_like"/>
    <property type="match status" value="1"/>
</dbReference>
<feature type="transmembrane region" description="Helical" evidence="6">
    <location>
        <begin position="95"/>
        <end position="116"/>
    </location>
</feature>
<dbReference type="AlphaFoldDB" id="A0AA41QN84"/>
<name>A0AA41QN84_9HYPH</name>
<dbReference type="SUPFAM" id="SSF103473">
    <property type="entry name" value="MFS general substrate transporter"/>
    <property type="match status" value="1"/>
</dbReference>
<feature type="transmembrane region" description="Helical" evidence="6">
    <location>
        <begin position="70"/>
        <end position="89"/>
    </location>
</feature>
<feature type="transmembrane region" description="Helical" evidence="6">
    <location>
        <begin position="128"/>
        <end position="146"/>
    </location>
</feature>
<feature type="transmembrane region" description="Helical" evidence="6">
    <location>
        <begin position="158"/>
        <end position="178"/>
    </location>
</feature>
<dbReference type="RefSeq" id="WP_281736255.1">
    <property type="nucleotide sequence ID" value="NZ_JAKETQ010000001.1"/>
</dbReference>
<dbReference type="PANTHER" id="PTHR43124:SF8">
    <property type="entry name" value="INNER MEMBRANE TRANSPORT PROTEIN YDHP"/>
    <property type="match status" value="1"/>
</dbReference>
<keyword evidence="4 6" id="KW-1133">Transmembrane helix</keyword>
<evidence type="ECO:0000256" key="6">
    <source>
        <dbReference type="SAM" id="Phobius"/>
    </source>
</evidence>
<feature type="transmembrane region" description="Helical" evidence="6">
    <location>
        <begin position="330"/>
        <end position="350"/>
    </location>
</feature>
<dbReference type="Gene3D" id="1.20.1250.20">
    <property type="entry name" value="MFS general substrate transporter like domains"/>
    <property type="match status" value="2"/>
</dbReference>
<dbReference type="GO" id="GO:0022857">
    <property type="term" value="F:transmembrane transporter activity"/>
    <property type="evidence" value="ECO:0007669"/>
    <property type="project" value="InterPro"/>
</dbReference>
<dbReference type="Pfam" id="PF07690">
    <property type="entry name" value="MFS_1"/>
    <property type="match status" value="1"/>
</dbReference>
<evidence type="ECO:0000259" key="7">
    <source>
        <dbReference type="PROSITE" id="PS50850"/>
    </source>
</evidence>
<evidence type="ECO:0000256" key="1">
    <source>
        <dbReference type="ARBA" id="ARBA00004651"/>
    </source>
</evidence>
<sequence>MPLPLIALFLAAFGIGTAEFVIAGLLPEVSVDLGVSIPTAGFLITAYAIGVAVGGPIVTLLTSRYSRRNTILALIAVFTIGQALCAIAPNYPMLMAARLLVSIGHGAFFGVAAIVATRLVAPEKAGSAVSMLLAGITVANILGVPGGTAIGNALGWRATFWAVGLLGLLSLLAIMLLLPADKPEATHERTSLSAQFKVLGRPVILLSFAIIIVAMIGQFAVFTYIAPYLITVTNVPQNLVPWLLLLFGVGSTIGVLVGGRLADWKLMPSLIGMLLALTVVYAAMALSSYHAIAMGICILLWSGLSFGFGAPVQTRILRASADAPNLASPLIPTAFNLGIALGASIGAAALDHGWGYVSLAWIGSAVSLAAAVIAVVSWNFETPAKPQTECEAV</sequence>
<reference evidence="8" key="1">
    <citation type="submission" date="2022-03" db="EMBL/GenBank/DDBJ databases">
        <title>The complete genome sequence of a Methyloterrigena soli.</title>
        <authorList>
            <person name="Zi Z."/>
        </authorList>
    </citation>
    <scope>NUCLEOTIDE SEQUENCE</scope>
    <source>
        <strain evidence="8">M48</strain>
    </source>
</reference>
<accession>A0AA41QN84</accession>
<keyword evidence="9" id="KW-1185">Reference proteome</keyword>
<evidence type="ECO:0000256" key="5">
    <source>
        <dbReference type="ARBA" id="ARBA00023136"/>
    </source>
</evidence>
<evidence type="ECO:0000313" key="9">
    <source>
        <dbReference type="Proteomes" id="UP001156140"/>
    </source>
</evidence>
<dbReference type="EMBL" id="JALAZD010000001">
    <property type="protein sequence ID" value="MCI0127966.1"/>
    <property type="molecule type" value="Genomic_DNA"/>
</dbReference>
<feature type="domain" description="Major facilitator superfamily (MFS) profile" evidence="7">
    <location>
        <begin position="4"/>
        <end position="389"/>
    </location>
</feature>
<dbReference type="InterPro" id="IPR036259">
    <property type="entry name" value="MFS_trans_sf"/>
</dbReference>
<dbReference type="Proteomes" id="UP001156140">
    <property type="component" value="Unassembled WGS sequence"/>
</dbReference>
<dbReference type="PANTHER" id="PTHR43124">
    <property type="entry name" value="PURINE EFFLUX PUMP PBUE"/>
    <property type="match status" value="1"/>
</dbReference>
<comment type="subcellular location">
    <subcellularLocation>
        <location evidence="1">Cell membrane</location>
        <topology evidence="1">Multi-pass membrane protein</topology>
    </subcellularLocation>
</comment>
<dbReference type="InterPro" id="IPR050189">
    <property type="entry name" value="MFS_Efflux_Transporters"/>
</dbReference>
<evidence type="ECO:0000256" key="4">
    <source>
        <dbReference type="ARBA" id="ARBA00022989"/>
    </source>
</evidence>
<feature type="transmembrane region" description="Helical" evidence="6">
    <location>
        <begin position="239"/>
        <end position="259"/>
    </location>
</feature>
<protein>
    <submittedName>
        <fullName evidence="8">MFS transporter</fullName>
    </submittedName>
</protein>
<keyword evidence="2" id="KW-1003">Cell membrane</keyword>
<keyword evidence="3 6" id="KW-0812">Transmembrane</keyword>
<comment type="caution">
    <text evidence="8">The sequence shown here is derived from an EMBL/GenBank/DDBJ whole genome shotgun (WGS) entry which is preliminary data.</text>
</comment>
<evidence type="ECO:0000256" key="3">
    <source>
        <dbReference type="ARBA" id="ARBA00022692"/>
    </source>
</evidence>
<organism evidence="8 9">
    <name type="scientific">Paradevosia shaoguanensis</name>
    <dbReference type="NCBI Taxonomy" id="1335043"/>
    <lineage>
        <taxon>Bacteria</taxon>
        <taxon>Pseudomonadati</taxon>
        <taxon>Pseudomonadota</taxon>
        <taxon>Alphaproteobacteria</taxon>
        <taxon>Hyphomicrobiales</taxon>
        <taxon>Devosiaceae</taxon>
        <taxon>Paradevosia</taxon>
    </lineage>
</organism>